<reference evidence="11" key="3">
    <citation type="submission" date="2025-08" db="UniProtKB">
        <authorList>
            <consortium name="Ensembl"/>
        </authorList>
    </citation>
    <scope>IDENTIFICATION</scope>
</reference>
<dbReference type="PANTHER" id="PTHR12174:SF23">
    <property type="entry name" value="MINOR HISTOCOMPATIBILITY ANTIGEN H13"/>
    <property type="match status" value="1"/>
</dbReference>
<name>A0A6Q2YL97_ESOLU</name>
<dbReference type="GO" id="GO:0033619">
    <property type="term" value="P:membrane protein proteolysis"/>
    <property type="evidence" value="ECO:0007669"/>
    <property type="project" value="TreeGrafter"/>
</dbReference>
<feature type="transmembrane region" description="Helical" evidence="10">
    <location>
        <begin position="304"/>
        <end position="327"/>
    </location>
</feature>
<feature type="transmembrane region" description="Helical" evidence="10">
    <location>
        <begin position="333"/>
        <end position="351"/>
    </location>
</feature>
<dbReference type="InterPro" id="IPR006639">
    <property type="entry name" value="Preselin/SPP"/>
</dbReference>
<comment type="subcellular location">
    <subcellularLocation>
        <location evidence="2">Endoplasmic reticulum membrane</location>
        <topology evidence="2">Multi-pass membrane protein</topology>
    </subcellularLocation>
    <subcellularLocation>
        <location evidence="1">Membrane</location>
        <topology evidence="1">Multi-pass membrane protein</topology>
        <orientation evidence="1">Lumenal side</orientation>
    </subcellularLocation>
</comment>
<evidence type="ECO:0000256" key="3">
    <source>
        <dbReference type="ARBA" id="ARBA00006859"/>
    </source>
</evidence>
<feature type="region of interest" description="Disordered" evidence="9">
    <location>
        <begin position="378"/>
        <end position="429"/>
    </location>
</feature>
<dbReference type="GO" id="GO:0098554">
    <property type="term" value="C:cytoplasmic side of endoplasmic reticulum membrane"/>
    <property type="evidence" value="ECO:0007669"/>
    <property type="project" value="TreeGrafter"/>
</dbReference>
<dbReference type="Bgee" id="ENSELUG00000011006">
    <property type="expression patterns" value="Expressed in liver and 14 other cell types or tissues"/>
</dbReference>
<comment type="similarity">
    <text evidence="3">Belongs to the peptidase A22B family.</text>
</comment>
<evidence type="ECO:0000313" key="12">
    <source>
        <dbReference type="Proteomes" id="UP000265140"/>
    </source>
</evidence>
<evidence type="ECO:0000256" key="6">
    <source>
        <dbReference type="ARBA" id="ARBA00022824"/>
    </source>
</evidence>
<evidence type="ECO:0000256" key="4">
    <source>
        <dbReference type="ARBA" id="ARBA00022692"/>
    </source>
</evidence>
<feature type="transmembrane region" description="Helical" evidence="10">
    <location>
        <begin position="114"/>
        <end position="132"/>
    </location>
</feature>
<gene>
    <name evidence="11" type="primary">HM13</name>
</gene>
<keyword evidence="7 10" id="KW-1133">Transmembrane helix</keyword>
<feature type="region of interest" description="Disordered" evidence="9">
    <location>
        <begin position="1"/>
        <end position="24"/>
    </location>
</feature>
<accession>A0A6Q2YL97</accession>
<sequence length="429" mass="47300">MADIDQASVIPNETSPPALEGLNATDPNVTEAVNATVAKFVATPEGTALAYGSLVFMALLPIFFGALRSVSCGKSKNSSDMPETITGRDAARFPIIASCTLFGLYLFFKIFSQEYINLLLSMYFFVLGILALSHTMSPFMNRIFPANIPIKQYQLLFTQGSGEAKEEIVNYEFDTKDLICLVISTVVGVWYILKKHWIANNLFGLAFALNGVELLHLNNVSTGCILLGGLFVYDVFWVFGTNVMVTVAKSFEAPIKLVFPQDLLEKGLGASQFAMLGLGDIVIPGIFIALLLRFDVSLKKETRTYFYTSFLAYIFGLGMTIWVMHTFKHAQPALLYLVPACIGFPVVVALLKGELTEMFSYESSEEVLPHTPRLTHYPTVSGSPASLANSMQSSSSPRRRRNNPPLYEEVSPENPAVKEKATEAEKKDK</sequence>
<feature type="transmembrane region" description="Helical" evidence="10">
    <location>
        <begin position="224"/>
        <end position="248"/>
    </location>
</feature>
<evidence type="ECO:0000256" key="2">
    <source>
        <dbReference type="ARBA" id="ARBA00004477"/>
    </source>
</evidence>
<dbReference type="PANTHER" id="PTHR12174">
    <property type="entry name" value="SIGNAL PEPTIDE PEPTIDASE"/>
    <property type="match status" value="1"/>
</dbReference>
<feature type="transmembrane region" description="Helical" evidence="10">
    <location>
        <begin position="48"/>
        <end position="70"/>
    </location>
</feature>
<dbReference type="InterPro" id="IPR007369">
    <property type="entry name" value="Peptidase_A22B_SPP"/>
</dbReference>
<organism evidence="11 12">
    <name type="scientific">Esox lucius</name>
    <name type="common">Northern pike</name>
    <dbReference type="NCBI Taxonomy" id="8010"/>
    <lineage>
        <taxon>Eukaryota</taxon>
        <taxon>Metazoa</taxon>
        <taxon>Chordata</taxon>
        <taxon>Craniata</taxon>
        <taxon>Vertebrata</taxon>
        <taxon>Euteleostomi</taxon>
        <taxon>Actinopterygii</taxon>
        <taxon>Neopterygii</taxon>
        <taxon>Teleostei</taxon>
        <taxon>Protacanthopterygii</taxon>
        <taxon>Esociformes</taxon>
        <taxon>Esocidae</taxon>
        <taxon>Esox</taxon>
    </lineage>
</organism>
<feature type="transmembrane region" description="Helical" evidence="10">
    <location>
        <begin position="268"/>
        <end position="292"/>
    </location>
</feature>
<dbReference type="GO" id="GO:0098553">
    <property type="term" value="C:lumenal side of endoplasmic reticulum membrane"/>
    <property type="evidence" value="ECO:0007669"/>
    <property type="project" value="TreeGrafter"/>
</dbReference>
<feature type="transmembrane region" description="Helical" evidence="10">
    <location>
        <begin position="90"/>
        <end position="108"/>
    </location>
</feature>
<dbReference type="GeneTree" id="ENSGT00940000156478"/>
<evidence type="ECO:0000313" key="11">
    <source>
        <dbReference type="Ensembl" id="ENSELUP00000066227.2"/>
    </source>
</evidence>
<feature type="compositionally biased region" description="Basic and acidic residues" evidence="9">
    <location>
        <begin position="416"/>
        <end position="429"/>
    </location>
</feature>
<keyword evidence="12" id="KW-1185">Reference proteome</keyword>
<dbReference type="GO" id="GO:0042500">
    <property type="term" value="F:aspartic endopeptidase activity, intramembrane cleaving"/>
    <property type="evidence" value="ECO:0007669"/>
    <property type="project" value="InterPro"/>
</dbReference>
<dbReference type="Pfam" id="PF04258">
    <property type="entry name" value="Peptidase_A22B"/>
    <property type="match status" value="1"/>
</dbReference>
<reference evidence="12" key="1">
    <citation type="journal article" date="2014" name="PLoS ONE">
        <title>The genome and linkage map of the northern pike (Esox lucius): conserved synteny revealed between the salmonid sister group and the Neoteleostei.</title>
        <authorList>
            <person name="Rondeau E.B."/>
            <person name="Minkley D.R."/>
            <person name="Leong J.S."/>
            <person name="Messmer A.M."/>
            <person name="Jantzen J.R."/>
            <person name="von Schalburg K.R."/>
            <person name="Lemon C."/>
            <person name="Bird N.H."/>
            <person name="Koop B.F."/>
        </authorList>
    </citation>
    <scope>NUCLEOTIDE SEQUENCE</scope>
</reference>
<evidence type="ECO:0000256" key="9">
    <source>
        <dbReference type="SAM" id="MobiDB-lite"/>
    </source>
</evidence>
<protein>
    <recommendedName>
        <fullName evidence="13">Minor histocompatibility antigen H13</fullName>
    </recommendedName>
</protein>
<dbReference type="GO" id="GO:0006465">
    <property type="term" value="P:signal peptide processing"/>
    <property type="evidence" value="ECO:0007669"/>
    <property type="project" value="TreeGrafter"/>
</dbReference>
<proteinExistence type="inferred from homology"/>
<evidence type="ECO:0000256" key="5">
    <source>
        <dbReference type="ARBA" id="ARBA00022801"/>
    </source>
</evidence>
<dbReference type="AlphaFoldDB" id="A0A6Q2YL97"/>
<evidence type="ECO:0000256" key="10">
    <source>
        <dbReference type="SAM" id="Phobius"/>
    </source>
</evidence>
<keyword evidence="8 10" id="KW-0472">Membrane</keyword>
<feature type="transmembrane region" description="Helical" evidence="10">
    <location>
        <begin position="199"/>
        <end position="217"/>
    </location>
</feature>
<keyword evidence="5" id="KW-0378">Hydrolase</keyword>
<evidence type="ECO:0008006" key="13">
    <source>
        <dbReference type="Google" id="ProtNLM"/>
    </source>
</evidence>
<evidence type="ECO:0000256" key="7">
    <source>
        <dbReference type="ARBA" id="ARBA00022989"/>
    </source>
</evidence>
<keyword evidence="4 10" id="KW-0812">Transmembrane</keyword>
<dbReference type="SMART" id="SM00730">
    <property type="entry name" value="PSN"/>
    <property type="match status" value="1"/>
</dbReference>
<evidence type="ECO:0000256" key="1">
    <source>
        <dbReference type="ARBA" id="ARBA00004366"/>
    </source>
</evidence>
<evidence type="ECO:0000256" key="8">
    <source>
        <dbReference type="ARBA" id="ARBA00023136"/>
    </source>
</evidence>
<keyword evidence="6" id="KW-0256">Endoplasmic reticulum</keyword>
<reference evidence="11" key="2">
    <citation type="submission" date="2020-02" db="EMBL/GenBank/DDBJ databases">
        <title>Esox lucius (northern pike) genome, fEsoLuc1, primary haplotype.</title>
        <authorList>
            <person name="Myers G."/>
            <person name="Karagic N."/>
            <person name="Meyer A."/>
            <person name="Pippel M."/>
            <person name="Reichard M."/>
            <person name="Winkler S."/>
            <person name="Tracey A."/>
            <person name="Sims Y."/>
            <person name="Howe K."/>
            <person name="Rhie A."/>
            <person name="Formenti G."/>
            <person name="Durbin R."/>
            <person name="Fedrigo O."/>
            <person name="Jarvis E.D."/>
        </authorList>
    </citation>
    <scope>NUCLEOTIDE SEQUENCE [LARGE SCALE GENOMIC DNA]</scope>
</reference>
<reference evidence="11" key="4">
    <citation type="submission" date="2025-09" db="UniProtKB">
        <authorList>
            <consortium name="Ensembl"/>
        </authorList>
    </citation>
    <scope>IDENTIFICATION</scope>
</reference>
<dbReference type="Proteomes" id="UP000265140">
    <property type="component" value="Chromosome 12"/>
</dbReference>
<feature type="compositionally biased region" description="Low complexity" evidence="9">
    <location>
        <begin position="383"/>
        <end position="396"/>
    </location>
</feature>
<dbReference type="Ensembl" id="ENSELUT00000072747.2">
    <property type="protein sequence ID" value="ENSELUP00000066227.2"/>
    <property type="gene ID" value="ENSELUG00000011006.3"/>
</dbReference>